<comment type="caution">
    <text evidence="6">The sequence shown here is derived from an EMBL/GenBank/DDBJ whole genome shotgun (WGS) entry which is preliminary data.</text>
</comment>
<feature type="domain" description="SH3" evidence="4">
    <location>
        <begin position="422"/>
        <end position="483"/>
    </location>
</feature>
<feature type="region of interest" description="Disordered" evidence="3">
    <location>
        <begin position="252"/>
        <end position="422"/>
    </location>
</feature>
<protein>
    <submittedName>
        <fullName evidence="6">Uncharacterized protein</fullName>
    </submittedName>
</protein>
<dbReference type="GO" id="GO:0005884">
    <property type="term" value="C:actin filament"/>
    <property type="evidence" value="ECO:0007669"/>
    <property type="project" value="TreeGrafter"/>
</dbReference>
<dbReference type="SMART" id="SM00326">
    <property type="entry name" value="SH3"/>
    <property type="match status" value="2"/>
</dbReference>
<dbReference type="PRINTS" id="PR01217">
    <property type="entry name" value="PRICHEXTENSN"/>
</dbReference>
<dbReference type="PANTHER" id="PTHR10829">
    <property type="entry name" value="CORTACTIN AND DREBRIN"/>
    <property type="match status" value="1"/>
</dbReference>
<accession>A0A2T9YMB8</accession>
<dbReference type="GO" id="GO:0030864">
    <property type="term" value="C:cortical actin cytoskeleton"/>
    <property type="evidence" value="ECO:0007669"/>
    <property type="project" value="TreeGrafter"/>
</dbReference>
<dbReference type="CDD" id="cd11281">
    <property type="entry name" value="ADF_drebrin_like"/>
    <property type="match status" value="1"/>
</dbReference>
<feature type="compositionally biased region" description="Polar residues" evidence="3">
    <location>
        <begin position="214"/>
        <end position="226"/>
    </location>
</feature>
<feature type="compositionally biased region" description="Polar residues" evidence="3">
    <location>
        <begin position="491"/>
        <end position="506"/>
    </location>
</feature>
<feature type="compositionally biased region" description="Pro residues" evidence="3">
    <location>
        <begin position="533"/>
        <end position="556"/>
    </location>
</feature>
<feature type="compositionally biased region" description="Polar residues" evidence="3">
    <location>
        <begin position="290"/>
        <end position="313"/>
    </location>
</feature>
<dbReference type="Pfam" id="PF00018">
    <property type="entry name" value="SH3_1"/>
    <property type="match status" value="2"/>
</dbReference>
<name>A0A2T9YMB8_9FUNG</name>
<dbReference type="PRINTS" id="PR00452">
    <property type="entry name" value="SH3DOMAIN"/>
</dbReference>
<feature type="compositionally biased region" description="Polar residues" evidence="3">
    <location>
        <begin position="363"/>
        <end position="409"/>
    </location>
</feature>
<dbReference type="InterPro" id="IPR029006">
    <property type="entry name" value="ADF-H/Gelsolin-like_dom_sf"/>
</dbReference>
<feature type="domain" description="SH3" evidence="4">
    <location>
        <begin position="655"/>
        <end position="715"/>
    </location>
</feature>
<keyword evidence="1 2" id="KW-0728">SH3 domain</keyword>
<feature type="compositionally biased region" description="Polar residues" evidence="3">
    <location>
        <begin position="333"/>
        <end position="344"/>
    </location>
</feature>
<feature type="compositionally biased region" description="Basic and acidic residues" evidence="3">
    <location>
        <begin position="345"/>
        <end position="356"/>
    </location>
</feature>
<proteinExistence type="predicted"/>
<dbReference type="SUPFAM" id="SSF50044">
    <property type="entry name" value="SH3-domain"/>
    <property type="match status" value="2"/>
</dbReference>
<evidence type="ECO:0000313" key="7">
    <source>
        <dbReference type="Proteomes" id="UP000245699"/>
    </source>
</evidence>
<dbReference type="OrthoDB" id="5971719at2759"/>
<dbReference type="PROSITE" id="PS50002">
    <property type="entry name" value="SH3"/>
    <property type="match status" value="2"/>
</dbReference>
<dbReference type="InterPro" id="IPR002108">
    <property type="entry name" value="ADF-H"/>
</dbReference>
<dbReference type="SUPFAM" id="SSF55753">
    <property type="entry name" value="Actin depolymerizing proteins"/>
    <property type="match status" value="1"/>
</dbReference>
<evidence type="ECO:0000256" key="3">
    <source>
        <dbReference type="SAM" id="MobiDB-lite"/>
    </source>
</evidence>
<evidence type="ECO:0000313" key="6">
    <source>
        <dbReference type="EMBL" id="PVU93459.1"/>
    </source>
</evidence>
<feature type="compositionally biased region" description="Polar residues" evidence="3">
    <location>
        <begin position="252"/>
        <end position="282"/>
    </location>
</feature>
<dbReference type="STRING" id="61424.A0A2T9YMB8"/>
<dbReference type="EMBL" id="MBFT01000321">
    <property type="protein sequence ID" value="PVU93459.1"/>
    <property type="molecule type" value="Genomic_DNA"/>
</dbReference>
<feature type="compositionally biased region" description="Pro residues" evidence="3">
    <location>
        <begin position="564"/>
        <end position="603"/>
    </location>
</feature>
<reference evidence="6 7" key="1">
    <citation type="journal article" date="2018" name="MBio">
        <title>Comparative Genomics Reveals the Core Gene Toolbox for the Fungus-Insect Symbiosis.</title>
        <authorList>
            <person name="Wang Y."/>
            <person name="Stata M."/>
            <person name="Wang W."/>
            <person name="Stajich J.E."/>
            <person name="White M.M."/>
            <person name="Moncalvo J.M."/>
        </authorList>
    </citation>
    <scope>NUCLEOTIDE SEQUENCE [LARGE SCALE GENOMIC DNA]</scope>
    <source>
        <strain evidence="6 7">AUS-77-4</strain>
    </source>
</reference>
<feature type="compositionally biased region" description="Low complexity" evidence="3">
    <location>
        <begin position="139"/>
        <end position="166"/>
    </location>
</feature>
<feature type="region of interest" description="Disordered" evidence="3">
    <location>
        <begin position="137"/>
        <end position="167"/>
    </location>
</feature>
<gene>
    <name evidence="6" type="ORF">BB559_003272</name>
</gene>
<dbReference type="GO" id="GO:0051015">
    <property type="term" value="F:actin filament binding"/>
    <property type="evidence" value="ECO:0007669"/>
    <property type="project" value="TreeGrafter"/>
</dbReference>
<dbReference type="AlphaFoldDB" id="A0A2T9YMB8"/>
<feature type="region of interest" description="Disordered" evidence="3">
    <location>
        <begin position="193"/>
        <end position="226"/>
    </location>
</feature>
<keyword evidence="7" id="KW-1185">Reference proteome</keyword>
<sequence>MSNQVNFSTNSAQIVSAHQKILQADPSISWAVFGFDKGTNDLNLEATGPGDLQEMVEEFDYGKVQYAFARVLDPNTKLNKFVFISWCGSGVPIFKKGLLGSQIGDVQSFLKGYHVSINARSEDDIIPENILQKIEESSGSRYSASSSKKSNISPAAAPQKPATKPAVYGVPTMPHNLPSTNTSKQFVNTYTKQQSQNTPIIPEKPQKTSYLPKMSSSSKPATATYGSQIGGTKPLFTGGKPVLSYFGSKTINTSPPLSNTNTAASFKSPQSPKSYGANTTKATPKFEIKTNPSHSSETSVKSEATSSVSQAEQTKNELAMLRGKKLASGDLGASQNTFKSSNNEYEARKSELENIRSIRSAGESGSFNQSQPKSPNYSSPVQPKSTQSVRSIGANSFTNPPSHTSSQIKSAPYGNKAAETESQKNQAIVLYSYQAEKSDEMDLNEGEIVSNVEFINETWWSGSNSDGTRQGLFPANFVEMIDHNSDEHQTATHSTFTYNAQTSNAYSPPSKVATVPPPPPPPAASTSPSPAAYAPPPPPPPVSYVPPPPPPPPPAASSPSPAVYTPPPPPPPPPAVSTPVTHAPPPPPPPPVVPDTSDAPPPLPRREIDSNEFNSYQDEESPPQLPTRNNGLAETNERHHAAAPLNSNQPQGYDEEEFTATALYDYEAAEDGELTFNDGEKIYGVEFPSEEWWQGFNSKGEFGLFPASYVALDTE</sequence>
<dbReference type="GO" id="GO:0030833">
    <property type="term" value="P:regulation of actin filament polymerization"/>
    <property type="evidence" value="ECO:0007669"/>
    <property type="project" value="TreeGrafter"/>
</dbReference>
<dbReference type="Pfam" id="PF00241">
    <property type="entry name" value="Cofilin_ADF"/>
    <property type="match status" value="1"/>
</dbReference>
<dbReference type="CDD" id="cd11819">
    <property type="entry name" value="SH3_Cortactin_like"/>
    <property type="match status" value="1"/>
</dbReference>
<dbReference type="Gene3D" id="2.30.30.40">
    <property type="entry name" value="SH3 Domains"/>
    <property type="match status" value="2"/>
</dbReference>
<feature type="region of interest" description="Disordered" evidence="3">
    <location>
        <begin position="484"/>
        <end position="654"/>
    </location>
</feature>
<dbReference type="PROSITE" id="PS51263">
    <property type="entry name" value="ADF_H"/>
    <property type="match status" value="1"/>
</dbReference>
<dbReference type="Gene3D" id="3.40.20.10">
    <property type="entry name" value="Severin"/>
    <property type="match status" value="1"/>
</dbReference>
<dbReference type="InterPro" id="IPR036028">
    <property type="entry name" value="SH3-like_dom_sf"/>
</dbReference>
<dbReference type="PANTHER" id="PTHR10829:SF25">
    <property type="entry name" value="DREBRIN-LIKE PROTEIN"/>
    <property type="match status" value="1"/>
</dbReference>
<dbReference type="GO" id="GO:0030427">
    <property type="term" value="C:site of polarized growth"/>
    <property type="evidence" value="ECO:0007669"/>
    <property type="project" value="TreeGrafter"/>
</dbReference>
<evidence type="ECO:0000259" key="4">
    <source>
        <dbReference type="PROSITE" id="PS50002"/>
    </source>
</evidence>
<organism evidence="6 7">
    <name type="scientific">Furculomyces boomerangus</name>
    <dbReference type="NCBI Taxonomy" id="61424"/>
    <lineage>
        <taxon>Eukaryota</taxon>
        <taxon>Fungi</taxon>
        <taxon>Fungi incertae sedis</taxon>
        <taxon>Zoopagomycota</taxon>
        <taxon>Kickxellomycotina</taxon>
        <taxon>Harpellomycetes</taxon>
        <taxon>Harpellales</taxon>
        <taxon>Harpellaceae</taxon>
        <taxon>Furculomyces</taxon>
    </lineage>
</organism>
<dbReference type="InterPro" id="IPR001452">
    <property type="entry name" value="SH3_domain"/>
</dbReference>
<evidence type="ECO:0000259" key="5">
    <source>
        <dbReference type="PROSITE" id="PS51263"/>
    </source>
</evidence>
<dbReference type="SMART" id="SM00102">
    <property type="entry name" value="ADF"/>
    <property type="match status" value="1"/>
</dbReference>
<evidence type="ECO:0000256" key="2">
    <source>
        <dbReference type="PROSITE-ProRule" id="PRU00192"/>
    </source>
</evidence>
<dbReference type="Proteomes" id="UP000245699">
    <property type="component" value="Unassembled WGS sequence"/>
</dbReference>
<feature type="domain" description="ADF-H" evidence="5">
    <location>
        <begin position="6"/>
        <end position="135"/>
    </location>
</feature>
<evidence type="ECO:0000256" key="1">
    <source>
        <dbReference type="ARBA" id="ARBA00022443"/>
    </source>
</evidence>